<sequence>MECRRAALDRGDPLLDQGDEQVVDRGEMAVQDPLCHPGLLGHRAAREGPGPVADEDAFGGGDQVGARIAQGDSGGHGGSAVDEWARAHLEWARAHSTAAGPAFRHRHQP</sequence>
<reference evidence="2 3" key="1">
    <citation type="journal article" date="2019" name="Int. J. Syst. Evol. Microbiol.">
        <title>The Global Catalogue of Microorganisms (GCM) 10K type strain sequencing project: providing services to taxonomists for standard genome sequencing and annotation.</title>
        <authorList>
            <consortium name="The Broad Institute Genomics Platform"/>
            <consortium name="The Broad Institute Genome Sequencing Center for Infectious Disease"/>
            <person name="Wu L."/>
            <person name="Ma J."/>
        </authorList>
    </citation>
    <scope>NUCLEOTIDE SEQUENCE [LARGE SCALE GENOMIC DNA]</scope>
    <source>
        <strain evidence="2 3">JCM 16009</strain>
    </source>
</reference>
<evidence type="ECO:0000256" key="1">
    <source>
        <dbReference type="SAM" id="MobiDB-lite"/>
    </source>
</evidence>
<accession>A0ABN2NMB8</accession>
<feature type="region of interest" description="Disordered" evidence="1">
    <location>
        <begin position="45"/>
        <end position="80"/>
    </location>
</feature>
<name>A0ABN2NMB8_9PSEU</name>
<dbReference type="EMBL" id="BAAAQK010000028">
    <property type="protein sequence ID" value="GAA1875588.1"/>
    <property type="molecule type" value="Genomic_DNA"/>
</dbReference>
<evidence type="ECO:0000313" key="3">
    <source>
        <dbReference type="Proteomes" id="UP001500449"/>
    </source>
</evidence>
<organism evidence="2 3">
    <name type="scientific">Pseudonocardia ailaonensis</name>
    <dbReference type="NCBI Taxonomy" id="367279"/>
    <lineage>
        <taxon>Bacteria</taxon>
        <taxon>Bacillati</taxon>
        <taxon>Actinomycetota</taxon>
        <taxon>Actinomycetes</taxon>
        <taxon>Pseudonocardiales</taxon>
        <taxon>Pseudonocardiaceae</taxon>
        <taxon>Pseudonocardia</taxon>
    </lineage>
</organism>
<protein>
    <submittedName>
        <fullName evidence="2">Uncharacterized protein</fullName>
    </submittedName>
</protein>
<keyword evidence="3" id="KW-1185">Reference proteome</keyword>
<evidence type="ECO:0000313" key="2">
    <source>
        <dbReference type="EMBL" id="GAA1875588.1"/>
    </source>
</evidence>
<comment type="caution">
    <text evidence="2">The sequence shown here is derived from an EMBL/GenBank/DDBJ whole genome shotgun (WGS) entry which is preliminary data.</text>
</comment>
<gene>
    <name evidence="2" type="ORF">GCM10009836_66130</name>
</gene>
<dbReference type="Proteomes" id="UP001500449">
    <property type="component" value="Unassembled WGS sequence"/>
</dbReference>
<proteinExistence type="predicted"/>